<comment type="caution">
    <text evidence="1">The sequence shown here is derived from an EMBL/GenBank/DDBJ whole genome shotgun (WGS) entry which is preliminary data.</text>
</comment>
<proteinExistence type="predicted"/>
<keyword evidence="2" id="KW-1185">Reference proteome</keyword>
<accession>A0A9X3IZR5</accession>
<protein>
    <submittedName>
        <fullName evidence="1">Uncharacterized protein</fullName>
    </submittedName>
</protein>
<name>A0A9X3IZR5_9BACT</name>
<evidence type="ECO:0000313" key="2">
    <source>
        <dbReference type="Proteomes" id="UP001150924"/>
    </source>
</evidence>
<dbReference type="EMBL" id="JAPNKE010000002">
    <property type="protein sequence ID" value="MCY1009340.1"/>
    <property type="molecule type" value="Genomic_DNA"/>
</dbReference>
<reference evidence="1" key="1">
    <citation type="submission" date="2022-11" db="EMBL/GenBank/DDBJ databases">
        <title>Minimal conservation of predation-associated metabolite biosynthetic gene clusters underscores biosynthetic potential of Myxococcota including descriptions for ten novel species: Archangium lansinium sp. nov., Myxococcus landrumus sp. nov., Nannocystis bai.</title>
        <authorList>
            <person name="Ahearne A."/>
            <person name="Stevens C."/>
            <person name="Phillips K."/>
        </authorList>
    </citation>
    <scope>NUCLEOTIDE SEQUENCE</scope>
    <source>
        <strain evidence="1">Na p29</strain>
    </source>
</reference>
<dbReference type="RefSeq" id="WP_267772006.1">
    <property type="nucleotide sequence ID" value="NZ_JAPNKE010000002.1"/>
</dbReference>
<dbReference type="Proteomes" id="UP001150924">
    <property type="component" value="Unassembled WGS sequence"/>
</dbReference>
<sequence length="58" mass="6267">MAADHNSFELATPASERWCVNTEDCNESGRVYPELADATPAEAARGMALLKKLVMQGV</sequence>
<dbReference type="AlphaFoldDB" id="A0A9X3IZR5"/>
<organism evidence="1 2">
    <name type="scientific">Nannocystis pusilla</name>
    <dbReference type="NCBI Taxonomy" id="889268"/>
    <lineage>
        <taxon>Bacteria</taxon>
        <taxon>Pseudomonadati</taxon>
        <taxon>Myxococcota</taxon>
        <taxon>Polyangia</taxon>
        <taxon>Nannocystales</taxon>
        <taxon>Nannocystaceae</taxon>
        <taxon>Nannocystis</taxon>
    </lineage>
</organism>
<gene>
    <name evidence="1" type="ORF">OV079_28005</name>
</gene>
<evidence type="ECO:0000313" key="1">
    <source>
        <dbReference type="EMBL" id="MCY1009340.1"/>
    </source>
</evidence>